<sequence>MEKPQTNDTDKPLLMDQTILEPAITDQLQLLHGYSSTLHDLCTSIQKEEKDETIIFQDEIRRAVENLQSSVDRVLQAAQNSETVNPSVQDQNDASIQLPEGEHIAQQVQREEQAIQENAEYMEEVSDMQADEEDFAQGQPQHRDDAQVKQQIQQEIGQKRQTIRNFEQIIEELRQLRTCPPRRFERGNITHELERFMRCAFCDVAGHHYSDKCMEVRSVRDRRRVLEEKRKCPLCLESFCIGGNTCKKYNTRCYHCREYDHHSAICELPEQSEEIQHRLTNAREGMAQCMERIRQLERDLLLFDDDEDQLN</sequence>
<protein>
    <recommendedName>
        <fullName evidence="4">Zinc knuckle</fullName>
    </recommendedName>
</protein>
<dbReference type="Proteomes" id="UP000252519">
    <property type="component" value="Unassembled WGS sequence"/>
</dbReference>
<evidence type="ECO:0000313" key="3">
    <source>
        <dbReference type="Proteomes" id="UP000252519"/>
    </source>
</evidence>
<organism evidence="2 3">
    <name type="scientific">Ancylostoma caninum</name>
    <name type="common">Dog hookworm</name>
    <dbReference type="NCBI Taxonomy" id="29170"/>
    <lineage>
        <taxon>Eukaryota</taxon>
        <taxon>Metazoa</taxon>
        <taxon>Ecdysozoa</taxon>
        <taxon>Nematoda</taxon>
        <taxon>Chromadorea</taxon>
        <taxon>Rhabditida</taxon>
        <taxon>Rhabditina</taxon>
        <taxon>Rhabditomorpha</taxon>
        <taxon>Strongyloidea</taxon>
        <taxon>Ancylostomatidae</taxon>
        <taxon>Ancylostomatinae</taxon>
        <taxon>Ancylostoma</taxon>
    </lineage>
</organism>
<feature type="region of interest" description="Disordered" evidence="1">
    <location>
        <begin position="126"/>
        <end position="145"/>
    </location>
</feature>
<evidence type="ECO:0000256" key="1">
    <source>
        <dbReference type="SAM" id="MobiDB-lite"/>
    </source>
</evidence>
<dbReference type="OrthoDB" id="5876806at2759"/>
<dbReference type="EMBL" id="JOJR01001335">
    <property type="protein sequence ID" value="RCN31305.1"/>
    <property type="molecule type" value="Genomic_DNA"/>
</dbReference>
<gene>
    <name evidence="2" type="ORF">ANCCAN_22913</name>
</gene>
<feature type="compositionally biased region" description="Acidic residues" evidence="1">
    <location>
        <begin position="126"/>
        <end position="135"/>
    </location>
</feature>
<dbReference type="AlphaFoldDB" id="A0A368FKG5"/>
<proteinExistence type="predicted"/>
<dbReference type="STRING" id="29170.A0A368FKG5"/>
<keyword evidence="3" id="KW-1185">Reference proteome</keyword>
<evidence type="ECO:0008006" key="4">
    <source>
        <dbReference type="Google" id="ProtNLM"/>
    </source>
</evidence>
<comment type="caution">
    <text evidence="2">The sequence shown here is derived from an EMBL/GenBank/DDBJ whole genome shotgun (WGS) entry which is preliminary data.</text>
</comment>
<evidence type="ECO:0000313" key="2">
    <source>
        <dbReference type="EMBL" id="RCN31305.1"/>
    </source>
</evidence>
<name>A0A368FKG5_ANCCA</name>
<accession>A0A368FKG5</accession>
<reference evidence="2 3" key="1">
    <citation type="submission" date="2014-10" db="EMBL/GenBank/DDBJ databases">
        <title>Draft genome of the hookworm Ancylostoma caninum.</title>
        <authorList>
            <person name="Mitreva M."/>
        </authorList>
    </citation>
    <scope>NUCLEOTIDE SEQUENCE [LARGE SCALE GENOMIC DNA]</scope>
    <source>
        <strain evidence="2 3">Baltimore</strain>
    </source>
</reference>